<evidence type="ECO:0000313" key="1">
    <source>
        <dbReference type="EMBL" id="GAA1390348.1"/>
    </source>
</evidence>
<gene>
    <name evidence="1" type="ORF">GCM10009639_18960</name>
</gene>
<dbReference type="RefSeq" id="WP_344331306.1">
    <property type="nucleotide sequence ID" value="NZ_BAAAKJ010000096.1"/>
</dbReference>
<name>A0ABP4IGI9_9ACTN</name>
<dbReference type="Proteomes" id="UP001499863">
    <property type="component" value="Unassembled WGS sequence"/>
</dbReference>
<proteinExistence type="predicted"/>
<dbReference type="EMBL" id="BAAAKJ010000096">
    <property type="protein sequence ID" value="GAA1390348.1"/>
    <property type="molecule type" value="Genomic_DNA"/>
</dbReference>
<protein>
    <submittedName>
        <fullName evidence="1">Uncharacterized protein</fullName>
    </submittedName>
</protein>
<reference evidence="2" key="1">
    <citation type="journal article" date="2019" name="Int. J. Syst. Evol. Microbiol.">
        <title>The Global Catalogue of Microorganisms (GCM) 10K type strain sequencing project: providing services to taxonomists for standard genome sequencing and annotation.</title>
        <authorList>
            <consortium name="The Broad Institute Genomics Platform"/>
            <consortium name="The Broad Institute Genome Sequencing Center for Infectious Disease"/>
            <person name="Wu L."/>
            <person name="Ma J."/>
        </authorList>
    </citation>
    <scope>NUCLEOTIDE SEQUENCE [LARGE SCALE GENOMIC DNA]</scope>
    <source>
        <strain evidence="2">JCM 12393</strain>
    </source>
</reference>
<accession>A0ABP4IGI9</accession>
<comment type="caution">
    <text evidence="1">The sequence shown here is derived from an EMBL/GenBank/DDBJ whole genome shotgun (WGS) entry which is preliminary data.</text>
</comment>
<keyword evidence="2" id="KW-1185">Reference proteome</keyword>
<sequence>MSIVPPSTVDTLRAQPATVFPAEHAGLAPAEETMRIEAASKNNPADLIDIALEMLVGARLEIPRFSSLDTTPPPCGPG</sequence>
<organism evidence="1 2">
    <name type="scientific">Kitasatospora putterlickiae</name>
    <dbReference type="NCBI Taxonomy" id="221725"/>
    <lineage>
        <taxon>Bacteria</taxon>
        <taxon>Bacillati</taxon>
        <taxon>Actinomycetota</taxon>
        <taxon>Actinomycetes</taxon>
        <taxon>Kitasatosporales</taxon>
        <taxon>Streptomycetaceae</taxon>
        <taxon>Kitasatospora</taxon>
    </lineage>
</organism>
<evidence type="ECO:0000313" key="2">
    <source>
        <dbReference type="Proteomes" id="UP001499863"/>
    </source>
</evidence>